<feature type="compositionally biased region" description="Polar residues" evidence="1">
    <location>
        <begin position="1"/>
        <end position="26"/>
    </location>
</feature>
<name>A0A9P6NAB3_9BASI</name>
<protein>
    <submittedName>
        <fullName evidence="2">Uncharacterized protein</fullName>
    </submittedName>
</protein>
<reference evidence="2" key="1">
    <citation type="submission" date="2013-11" db="EMBL/GenBank/DDBJ databases">
        <title>Genome sequence of the fusiform rust pathogen reveals effectors for host alternation and coevolution with pine.</title>
        <authorList>
            <consortium name="DOE Joint Genome Institute"/>
            <person name="Smith K."/>
            <person name="Pendleton A."/>
            <person name="Kubisiak T."/>
            <person name="Anderson C."/>
            <person name="Salamov A."/>
            <person name="Aerts A."/>
            <person name="Riley R."/>
            <person name="Clum A."/>
            <person name="Lindquist E."/>
            <person name="Ence D."/>
            <person name="Campbell M."/>
            <person name="Kronenberg Z."/>
            <person name="Feau N."/>
            <person name="Dhillon B."/>
            <person name="Hamelin R."/>
            <person name="Burleigh J."/>
            <person name="Smith J."/>
            <person name="Yandell M."/>
            <person name="Nelson C."/>
            <person name="Grigoriev I."/>
            <person name="Davis J."/>
        </authorList>
    </citation>
    <scope>NUCLEOTIDE SEQUENCE</scope>
    <source>
        <strain evidence="2">G11</strain>
    </source>
</reference>
<comment type="caution">
    <text evidence="2">The sequence shown here is derived from an EMBL/GenBank/DDBJ whole genome shotgun (WGS) entry which is preliminary data.</text>
</comment>
<gene>
    <name evidence="2" type="ORF">CROQUDRAFT_100269</name>
</gene>
<feature type="region of interest" description="Disordered" evidence="1">
    <location>
        <begin position="1"/>
        <end position="63"/>
    </location>
</feature>
<dbReference type="AlphaFoldDB" id="A0A9P6NAB3"/>
<keyword evidence="3" id="KW-1185">Reference proteome</keyword>
<dbReference type="Proteomes" id="UP000886653">
    <property type="component" value="Unassembled WGS sequence"/>
</dbReference>
<evidence type="ECO:0000313" key="3">
    <source>
        <dbReference type="Proteomes" id="UP000886653"/>
    </source>
</evidence>
<proteinExistence type="predicted"/>
<dbReference type="EMBL" id="MU167453">
    <property type="protein sequence ID" value="KAG0140328.1"/>
    <property type="molecule type" value="Genomic_DNA"/>
</dbReference>
<organism evidence="2 3">
    <name type="scientific">Cronartium quercuum f. sp. fusiforme G11</name>
    <dbReference type="NCBI Taxonomy" id="708437"/>
    <lineage>
        <taxon>Eukaryota</taxon>
        <taxon>Fungi</taxon>
        <taxon>Dikarya</taxon>
        <taxon>Basidiomycota</taxon>
        <taxon>Pucciniomycotina</taxon>
        <taxon>Pucciniomycetes</taxon>
        <taxon>Pucciniales</taxon>
        <taxon>Coleosporiaceae</taxon>
        <taxon>Cronartium</taxon>
    </lineage>
</organism>
<sequence length="63" mass="7019">MPKSSNLSKNIKNPRVNTAELNNPQADQAVKQGRRDYAALQKQQANVPPPPKGQILKLLQMLQ</sequence>
<evidence type="ECO:0000313" key="2">
    <source>
        <dbReference type="EMBL" id="KAG0140328.1"/>
    </source>
</evidence>
<evidence type="ECO:0000256" key="1">
    <source>
        <dbReference type="SAM" id="MobiDB-lite"/>
    </source>
</evidence>
<accession>A0A9P6NAB3</accession>